<dbReference type="PANTHER" id="PTHR16099:SF5">
    <property type="entry name" value="NUCLEOTIDE TRIPHOSPHATE DIPHOSPHATASE NUDT15"/>
    <property type="match status" value="1"/>
</dbReference>
<dbReference type="SUPFAM" id="SSF55811">
    <property type="entry name" value="Nudix"/>
    <property type="match status" value="1"/>
</dbReference>
<dbReference type="FunFam" id="3.90.79.10:FF:000060">
    <property type="entry name" value="Nudix hydrolase 1"/>
    <property type="match status" value="1"/>
</dbReference>
<dbReference type="GO" id="GO:0005829">
    <property type="term" value="C:cytosol"/>
    <property type="evidence" value="ECO:0007669"/>
    <property type="project" value="TreeGrafter"/>
</dbReference>
<dbReference type="PROSITE" id="PS51462">
    <property type="entry name" value="NUDIX"/>
    <property type="match status" value="1"/>
</dbReference>
<dbReference type="InterPro" id="IPR015797">
    <property type="entry name" value="NUDIX_hydrolase-like_dom_sf"/>
</dbReference>
<keyword evidence="5" id="KW-1185">Reference proteome</keyword>
<sequence length="158" mass="17766">MNDVPQVRVGVGAFVMNASGTFIIGKRKGSHGAGTWALPGGHLEYGESFSDCAAREVLEETGLQITEITFLTATNDVMKEEGKHYVTVFVRGRVMDEQQDPEVLEPEKCEGWEWVTWDQVKGWVAQRKEARESDARNFFIPIRNLVAQRPGFTPMYVT</sequence>
<dbReference type="EMBL" id="VDMD01000001">
    <property type="protein sequence ID" value="TRM68817.1"/>
    <property type="molecule type" value="Genomic_DNA"/>
</dbReference>
<dbReference type="Proteomes" id="UP000320762">
    <property type="component" value="Unassembled WGS sequence"/>
</dbReference>
<comment type="caution">
    <text evidence="4">The sequence shown here is derived from an EMBL/GenBank/DDBJ whole genome shotgun (WGS) entry which is preliminary data.</text>
</comment>
<dbReference type="Pfam" id="PF00293">
    <property type="entry name" value="NUDIX"/>
    <property type="match status" value="1"/>
</dbReference>
<proteinExistence type="inferred from homology"/>
<name>A0A550CVJ4_9AGAR</name>
<organism evidence="4 5">
    <name type="scientific">Schizophyllum amplum</name>
    <dbReference type="NCBI Taxonomy" id="97359"/>
    <lineage>
        <taxon>Eukaryota</taxon>
        <taxon>Fungi</taxon>
        <taxon>Dikarya</taxon>
        <taxon>Basidiomycota</taxon>
        <taxon>Agaricomycotina</taxon>
        <taxon>Agaricomycetes</taxon>
        <taxon>Agaricomycetidae</taxon>
        <taxon>Agaricales</taxon>
        <taxon>Schizophyllaceae</taxon>
        <taxon>Schizophyllum</taxon>
    </lineage>
</organism>
<evidence type="ECO:0000256" key="1">
    <source>
        <dbReference type="ARBA" id="ARBA00022801"/>
    </source>
</evidence>
<evidence type="ECO:0000259" key="3">
    <source>
        <dbReference type="PROSITE" id="PS51462"/>
    </source>
</evidence>
<dbReference type="InterPro" id="IPR000086">
    <property type="entry name" value="NUDIX_hydrolase_dom"/>
</dbReference>
<dbReference type="PANTHER" id="PTHR16099">
    <property type="entry name" value="8-OXO-DGTP DIPHOSPHATES NUDT15"/>
    <property type="match status" value="1"/>
</dbReference>
<dbReference type="GO" id="GO:0006203">
    <property type="term" value="P:dGTP catabolic process"/>
    <property type="evidence" value="ECO:0007669"/>
    <property type="project" value="TreeGrafter"/>
</dbReference>
<reference evidence="4 5" key="1">
    <citation type="journal article" date="2019" name="New Phytol.">
        <title>Comparative genomics reveals unique wood-decay strategies and fruiting body development in the Schizophyllaceae.</title>
        <authorList>
            <person name="Almasi E."/>
            <person name="Sahu N."/>
            <person name="Krizsan K."/>
            <person name="Balint B."/>
            <person name="Kovacs G.M."/>
            <person name="Kiss B."/>
            <person name="Cseklye J."/>
            <person name="Drula E."/>
            <person name="Henrissat B."/>
            <person name="Nagy I."/>
            <person name="Chovatia M."/>
            <person name="Adam C."/>
            <person name="LaButti K."/>
            <person name="Lipzen A."/>
            <person name="Riley R."/>
            <person name="Grigoriev I.V."/>
            <person name="Nagy L.G."/>
        </authorList>
    </citation>
    <scope>NUCLEOTIDE SEQUENCE [LARGE SCALE GENOMIC DNA]</scope>
    <source>
        <strain evidence="4 5">NL-1724</strain>
    </source>
</reference>
<dbReference type="AlphaFoldDB" id="A0A550CVJ4"/>
<dbReference type="Gene3D" id="3.90.79.10">
    <property type="entry name" value="Nucleoside Triphosphate Pyrophosphohydrolase"/>
    <property type="match status" value="1"/>
</dbReference>
<comment type="similarity">
    <text evidence="2">Belongs to the Nudix hydrolase family.</text>
</comment>
<dbReference type="InterPro" id="IPR020476">
    <property type="entry name" value="Nudix_hydrolase"/>
</dbReference>
<dbReference type="PRINTS" id="PR00502">
    <property type="entry name" value="NUDIXFAMILY"/>
</dbReference>
<keyword evidence="1 2" id="KW-0378">Hydrolase</keyword>
<protein>
    <submittedName>
        <fullName evidence="4">NUDIX hydrolase domain-like protein</fullName>
    </submittedName>
</protein>
<feature type="domain" description="Nudix hydrolase" evidence="3">
    <location>
        <begin position="6"/>
        <end position="137"/>
    </location>
</feature>
<dbReference type="CDD" id="cd04678">
    <property type="entry name" value="NUDIX_MTH2_Nudt15"/>
    <property type="match status" value="1"/>
</dbReference>
<evidence type="ECO:0000256" key="2">
    <source>
        <dbReference type="RuleBase" id="RU003476"/>
    </source>
</evidence>
<evidence type="ECO:0000313" key="4">
    <source>
        <dbReference type="EMBL" id="TRM68817.1"/>
    </source>
</evidence>
<dbReference type="GO" id="GO:0035539">
    <property type="term" value="F:8-oxo-7,8-dihydrodeoxyguanosine triphosphate pyrophosphatase activity"/>
    <property type="evidence" value="ECO:0007669"/>
    <property type="project" value="TreeGrafter"/>
</dbReference>
<dbReference type="OrthoDB" id="447842at2759"/>
<dbReference type="PROSITE" id="PS00893">
    <property type="entry name" value="NUDIX_BOX"/>
    <property type="match status" value="1"/>
</dbReference>
<dbReference type="InterPro" id="IPR020084">
    <property type="entry name" value="NUDIX_hydrolase_CS"/>
</dbReference>
<gene>
    <name evidence="4" type="ORF">BD626DRAFT_392978</name>
</gene>
<accession>A0A550CVJ4</accession>
<evidence type="ECO:0000313" key="5">
    <source>
        <dbReference type="Proteomes" id="UP000320762"/>
    </source>
</evidence>
<dbReference type="STRING" id="97359.A0A550CVJ4"/>